<dbReference type="PRINTS" id="PR00385">
    <property type="entry name" value="P450"/>
</dbReference>
<dbReference type="PANTHER" id="PTHR24305:SF166">
    <property type="entry name" value="CYTOCHROME P450 12A4, MITOCHONDRIAL-RELATED"/>
    <property type="match status" value="1"/>
</dbReference>
<name>A0AAD2K7I4_9AGAR</name>
<keyword evidence="7 13" id="KW-0479">Metal-binding</keyword>
<dbReference type="GO" id="GO:0016705">
    <property type="term" value="F:oxidoreductase activity, acting on paired donors, with incorporation or reduction of molecular oxygen"/>
    <property type="evidence" value="ECO:0007669"/>
    <property type="project" value="InterPro"/>
</dbReference>
<dbReference type="InterPro" id="IPR036396">
    <property type="entry name" value="Cyt_P450_sf"/>
</dbReference>
<evidence type="ECO:0000313" key="14">
    <source>
        <dbReference type="EMBL" id="CAK5283510.1"/>
    </source>
</evidence>
<evidence type="ECO:0000256" key="2">
    <source>
        <dbReference type="ARBA" id="ARBA00004370"/>
    </source>
</evidence>
<comment type="subcellular location">
    <subcellularLocation>
        <location evidence="2">Membrane</location>
    </subcellularLocation>
</comment>
<keyword evidence="10 13" id="KW-0408">Iron</keyword>
<evidence type="ECO:0000256" key="9">
    <source>
        <dbReference type="ARBA" id="ARBA00023002"/>
    </source>
</evidence>
<dbReference type="InterPro" id="IPR001128">
    <property type="entry name" value="Cyt_P450"/>
</dbReference>
<evidence type="ECO:0000256" key="7">
    <source>
        <dbReference type="ARBA" id="ARBA00022723"/>
    </source>
</evidence>
<comment type="similarity">
    <text evidence="4">Belongs to the cytochrome P450 family.</text>
</comment>
<dbReference type="SUPFAM" id="SSF48264">
    <property type="entry name" value="Cytochrome P450"/>
    <property type="match status" value="1"/>
</dbReference>
<dbReference type="InterPro" id="IPR002401">
    <property type="entry name" value="Cyt_P450_E_grp-I"/>
</dbReference>
<evidence type="ECO:0000256" key="4">
    <source>
        <dbReference type="ARBA" id="ARBA00010617"/>
    </source>
</evidence>
<comment type="cofactor">
    <cofactor evidence="1 13">
        <name>heme</name>
        <dbReference type="ChEBI" id="CHEBI:30413"/>
    </cofactor>
</comment>
<keyword evidence="12" id="KW-0472">Membrane</keyword>
<evidence type="ECO:0000256" key="1">
    <source>
        <dbReference type="ARBA" id="ARBA00001971"/>
    </source>
</evidence>
<keyword evidence="15" id="KW-1185">Reference proteome</keyword>
<evidence type="ECO:0000256" key="13">
    <source>
        <dbReference type="PIRSR" id="PIRSR602401-1"/>
    </source>
</evidence>
<reference evidence="14" key="1">
    <citation type="submission" date="2023-11" db="EMBL/GenBank/DDBJ databases">
        <authorList>
            <person name="De Vega J J."/>
            <person name="De Vega J J."/>
        </authorList>
    </citation>
    <scope>NUCLEOTIDE SEQUENCE</scope>
</reference>
<dbReference type="GO" id="GO:0016020">
    <property type="term" value="C:membrane"/>
    <property type="evidence" value="ECO:0007669"/>
    <property type="project" value="UniProtKB-SubCell"/>
</dbReference>
<dbReference type="Gene3D" id="1.10.630.10">
    <property type="entry name" value="Cytochrome P450"/>
    <property type="match status" value="1"/>
</dbReference>
<feature type="binding site" description="axial binding residue" evidence="13">
    <location>
        <position position="478"/>
    </location>
    <ligand>
        <name>heme</name>
        <dbReference type="ChEBI" id="CHEBI:30413"/>
    </ligand>
    <ligandPart>
        <name>Fe</name>
        <dbReference type="ChEBI" id="CHEBI:18248"/>
    </ligandPart>
</feature>
<dbReference type="GO" id="GO:0005506">
    <property type="term" value="F:iron ion binding"/>
    <property type="evidence" value="ECO:0007669"/>
    <property type="project" value="InterPro"/>
</dbReference>
<evidence type="ECO:0000256" key="5">
    <source>
        <dbReference type="ARBA" id="ARBA00022617"/>
    </source>
</evidence>
<dbReference type="Proteomes" id="UP001295794">
    <property type="component" value="Unassembled WGS sequence"/>
</dbReference>
<keyword evidence="8" id="KW-1133">Transmembrane helix</keyword>
<evidence type="ECO:0000256" key="6">
    <source>
        <dbReference type="ARBA" id="ARBA00022692"/>
    </source>
</evidence>
<evidence type="ECO:0000256" key="8">
    <source>
        <dbReference type="ARBA" id="ARBA00022989"/>
    </source>
</evidence>
<evidence type="ECO:0000256" key="3">
    <source>
        <dbReference type="ARBA" id="ARBA00004721"/>
    </source>
</evidence>
<sequence>MDVVLALACTAALTALIWCQRRLRARRLGAPHPLHAVPGPAADTFLAGNLARLHGPDGWDFHAQLERDFRPGVVKIHGLAGSLQLYVYDPVALHSILVKDAESYEEGLVFLSLTRVLFGTGILSTTGATHRRHRKIMMPAFSPKHLRGMVPALYEVACRLRDGLVIPQIKDGVSSEIDLYPCLSRVSLEFIGRAGADHSFDPLSSIEDPTDNYTRSLKAITPCVHKLAVLLPFVPLLANRVSPWLRRALIRVVPRQTSLGTLCDAVRVTDRRATELVHRAREGASQEHRHDVLSLLMQDTEDDESPLMTEELVAQISMIVQAGTDTTSSALNRVILVLALNPEIQERLRAELLRHDERMDHDVLVQLPYLDAVVRETLRLYPPITAMSRTTTRECILPLSEPLTDTRGQKMNQIRVPQGTDVYIAIAGANHNPAVWGHDALEFNPERWLVPGSEPSSKWPSSGVFGDMMTFLGGNRSCIGFRFAQLEIKIVLAVLLRSFKLSVSHPQRISWKMGSPAEPMVDGKAALPIVVERLY</sequence>
<proteinExistence type="inferred from homology"/>
<dbReference type="Pfam" id="PF00067">
    <property type="entry name" value="p450"/>
    <property type="match status" value="1"/>
</dbReference>
<dbReference type="InterPro" id="IPR050121">
    <property type="entry name" value="Cytochrome_P450_monoxygenase"/>
</dbReference>
<protein>
    <recommendedName>
        <fullName evidence="16">Cytochrome P450</fullName>
    </recommendedName>
</protein>
<comment type="pathway">
    <text evidence="3">Secondary metabolite biosynthesis; terpenoid biosynthesis.</text>
</comment>
<gene>
    <name evidence="14" type="ORF">MYCIT1_LOCUS36081</name>
</gene>
<evidence type="ECO:0000256" key="10">
    <source>
        <dbReference type="ARBA" id="ARBA00023004"/>
    </source>
</evidence>
<keyword evidence="9" id="KW-0560">Oxidoreductase</keyword>
<dbReference type="PANTHER" id="PTHR24305">
    <property type="entry name" value="CYTOCHROME P450"/>
    <property type="match status" value="1"/>
</dbReference>
<evidence type="ECO:0008006" key="16">
    <source>
        <dbReference type="Google" id="ProtNLM"/>
    </source>
</evidence>
<dbReference type="AlphaFoldDB" id="A0AAD2K7I4"/>
<evidence type="ECO:0000313" key="15">
    <source>
        <dbReference type="Proteomes" id="UP001295794"/>
    </source>
</evidence>
<organism evidence="14 15">
    <name type="scientific">Mycena citricolor</name>
    <dbReference type="NCBI Taxonomy" id="2018698"/>
    <lineage>
        <taxon>Eukaryota</taxon>
        <taxon>Fungi</taxon>
        <taxon>Dikarya</taxon>
        <taxon>Basidiomycota</taxon>
        <taxon>Agaricomycotina</taxon>
        <taxon>Agaricomycetes</taxon>
        <taxon>Agaricomycetidae</taxon>
        <taxon>Agaricales</taxon>
        <taxon>Marasmiineae</taxon>
        <taxon>Mycenaceae</taxon>
        <taxon>Mycena</taxon>
    </lineage>
</organism>
<keyword evidence="5 13" id="KW-0349">Heme</keyword>
<evidence type="ECO:0000256" key="11">
    <source>
        <dbReference type="ARBA" id="ARBA00023033"/>
    </source>
</evidence>
<dbReference type="GO" id="GO:0020037">
    <property type="term" value="F:heme binding"/>
    <property type="evidence" value="ECO:0007669"/>
    <property type="project" value="InterPro"/>
</dbReference>
<dbReference type="EMBL" id="CAVNYO010000467">
    <property type="protein sequence ID" value="CAK5283510.1"/>
    <property type="molecule type" value="Genomic_DNA"/>
</dbReference>
<accession>A0AAD2K7I4</accession>
<dbReference type="PRINTS" id="PR00463">
    <property type="entry name" value="EP450I"/>
</dbReference>
<comment type="caution">
    <text evidence="14">The sequence shown here is derived from an EMBL/GenBank/DDBJ whole genome shotgun (WGS) entry which is preliminary data.</text>
</comment>
<evidence type="ECO:0000256" key="12">
    <source>
        <dbReference type="ARBA" id="ARBA00023136"/>
    </source>
</evidence>
<keyword evidence="11" id="KW-0503">Monooxygenase</keyword>
<keyword evidence="6" id="KW-0812">Transmembrane</keyword>
<dbReference type="GO" id="GO:0004497">
    <property type="term" value="F:monooxygenase activity"/>
    <property type="evidence" value="ECO:0007669"/>
    <property type="project" value="UniProtKB-KW"/>
</dbReference>